<dbReference type="PANTHER" id="PTHR30419">
    <property type="entry name" value="HTH-TYPE TRANSCRIPTIONAL REGULATOR YBHD"/>
    <property type="match status" value="1"/>
</dbReference>
<evidence type="ECO:0000313" key="7">
    <source>
        <dbReference type="Proteomes" id="UP001355206"/>
    </source>
</evidence>
<dbReference type="PRINTS" id="PR00039">
    <property type="entry name" value="HTHLYSR"/>
</dbReference>
<keyword evidence="3" id="KW-0238">DNA-binding</keyword>
<dbReference type="CDD" id="cd08440">
    <property type="entry name" value="PBP2_LTTR_like_4"/>
    <property type="match status" value="1"/>
</dbReference>
<dbReference type="EMBL" id="MLCA01000014">
    <property type="protein sequence ID" value="MEE7493868.1"/>
    <property type="molecule type" value="Genomic_DNA"/>
</dbReference>
<dbReference type="InterPro" id="IPR036388">
    <property type="entry name" value="WH-like_DNA-bd_sf"/>
</dbReference>
<accession>A0ABU7TVL8</accession>
<dbReference type="InterPro" id="IPR005119">
    <property type="entry name" value="LysR_subst-bd"/>
</dbReference>
<dbReference type="InterPro" id="IPR050950">
    <property type="entry name" value="HTH-type_LysR_regulators"/>
</dbReference>
<evidence type="ECO:0000256" key="2">
    <source>
        <dbReference type="ARBA" id="ARBA00023015"/>
    </source>
</evidence>
<evidence type="ECO:0000256" key="3">
    <source>
        <dbReference type="ARBA" id="ARBA00023125"/>
    </source>
</evidence>
<dbReference type="RefSeq" id="WP_331303975.1">
    <property type="nucleotide sequence ID" value="NZ_MLCA01000014.1"/>
</dbReference>
<dbReference type="Gene3D" id="1.10.10.10">
    <property type="entry name" value="Winged helix-like DNA-binding domain superfamily/Winged helix DNA-binding domain"/>
    <property type="match status" value="1"/>
</dbReference>
<evidence type="ECO:0000256" key="4">
    <source>
        <dbReference type="ARBA" id="ARBA00023163"/>
    </source>
</evidence>
<dbReference type="PROSITE" id="PS50931">
    <property type="entry name" value="HTH_LYSR"/>
    <property type="match status" value="1"/>
</dbReference>
<dbReference type="SUPFAM" id="SSF46785">
    <property type="entry name" value="Winged helix' DNA-binding domain"/>
    <property type="match status" value="1"/>
</dbReference>
<dbReference type="SUPFAM" id="SSF53850">
    <property type="entry name" value="Periplasmic binding protein-like II"/>
    <property type="match status" value="1"/>
</dbReference>
<feature type="domain" description="HTH lysR-type" evidence="5">
    <location>
        <begin position="3"/>
        <end position="60"/>
    </location>
</feature>
<protein>
    <submittedName>
        <fullName evidence="6">LysR family transcriptional regulator</fullName>
    </submittedName>
</protein>
<dbReference type="PANTHER" id="PTHR30419:SF8">
    <property type="entry name" value="NITROGEN ASSIMILATION TRANSCRIPTIONAL ACTIVATOR-RELATED"/>
    <property type="match status" value="1"/>
</dbReference>
<dbReference type="Pfam" id="PF00126">
    <property type="entry name" value="HTH_1"/>
    <property type="match status" value="1"/>
</dbReference>
<sequence>MDLNLRQMRAFVSVVQAGSFTRAAALLNLSQPALTVQIQRLEETLDARLLDRTSRTVAPTRLGRELLPVFQRVLRDLDAVVVDARDLAARRHGIVRVATLPSFAAGALSDAIVRFRAEHPAVTFQIKDVIAQRVLDLVRGEEADLGIVGGDVRDPEISVLHRTRDALHVIYPGDHPIGALPKVTIAALAEHPLILMDAATSVRAVVDRAFIGAGRLPRVACEATYMMTAVSMVRAGLGLTILPGSAREIRAEPQLRSRPIDDPHFERPVCLIKKAGRTMPPAAEAFCRMVSDLIVRPADRGDAAGPALP</sequence>
<evidence type="ECO:0000259" key="5">
    <source>
        <dbReference type="PROSITE" id="PS50931"/>
    </source>
</evidence>
<comment type="similarity">
    <text evidence="1">Belongs to the LysR transcriptional regulatory family.</text>
</comment>
<dbReference type="Pfam" id="PF03466">
    <property type="entry name" value="LysR_substrate"/>
    <property type="match status" value="1"/>
</dbReference>
<keyword evidence="2" id="KW-0805">Transcription regulation</keyword>
<keyword evidence="4" id="KW-0804">Transcription</keyword>
<evidence type="ECO:0000256" key="1">
    <source>
        <dbReference type="ARBA" id="ARBA00009437"/>
    </source>
</evidence>
<dbReference type="InterPro" id="IPR036390">
    <property type="entry name" value="WH_DNA-bd_sf"/>
</dbReference>
<proteinExistence type="inferred from homology"/>
<evidence type="ECO:0000313" key="6">
    <source>
        <dbReference type="EMBL" id="MEE7493868.1"/>
    </source>
</evidence>
<reference evidence="6 7" key="1">
    <citation type="journal article" date="2012" name="Genet. Mol. Biol.">
        <title>Analysis of 16S rRNA and mxaF genes revealing insights into Methylobacterium niche-specific plant association.</title>
        <authorList>
            <person name="Dourado M.N."/>
            <person name="Andreote F.D."/>
            <person name="Dini-Andreote F."/>
            <person name="Conti R."/>
            <person name="Araujo J.M."/>
            <person name="Araujo W.L."/>
        </authorList>
    </citation>
    <scope>NUCLEOTIDE SEQUENCE [LARGE SCALE GENOMIC DNA]</scope>
    <source>
        <strain evidence="6 7">TC3-10</strain>
    </source>
</reference>
<gene>
    <name evidence="6" type="ORF">MOTC310_26965</name>
</gene>
<comment type="caution">
    <text evidence="6">The sequence shown here is derived from an EMBL/GenBank/DDBJ whole genome shotgun (WGS) entry which is preliminary data.</text>
</comment>
<dbReference type="InterPro" id="IPR000847">
    <property type="entry name" value="LysR_HTH_N"/>
</dbReference>
<organism evidence="6 7">
    <name type="scientific">Methylobacterium oryzae</name>
    <dbReference type="NCBI Taxonomy" id="334852"/>
    <lineage>
        <taxon>Bacteria</taxon>
        <taxon>Pseudomonadati</taxon>
        <taxon>Pseudomonadota</taxon>
        <taxon>Alphaproteobacteria</taxon>
        <taxon>Hyphomicrobiales</taxon>
        <taxon>Methylobacteriaceae</taxon>
        <taxon>Methylobacterium</taxon>
    </lineage>
</organism>
<keyword evidence="7" id="KW-1185">Reference proteome</keyword>
<dbReference type="Proteomes" id="UP001355206">
    <property type="component" value="Unassembled WGS sequence"/>
</dbReference>
<name>A0ABU7TVL8_9HYPH</name>
<dbReference type="Gene3D" id="3.40.190.290">
    <property type="match status" value="1"/>
</dbReference>